<evidence type="ECO:0000313" key="2">
    <source>
        <dbReference type="EMBL" id="KAF5343864.1"/>
    </source>
</evidence>
<name>A0A8H5CLB8_9AGAR</name>
<organism evidence="2 3">
    <name type="scientific">Tetrapyrgos nigripes</name>
    <dbReference type="NCBI Taxonomy" id="182062"/>
    <lineage>
        <taxon>Eukaryota</taxon>
        <taxon>Fungi</taxon>
        <taxon>Dikarya</taxon>
        <taxon>Basidiomycota</taxon>
        <taxon>Agaricomycotina</taxon>
        <taxon>Agaricomycetes</taxon>
        <taxon>Agaricomycetidae</taxon>
        <taxon>Agaricales</taxon>
        <taxon>Marasmiineae</taxon>
        <taxon>Marasmiaceae</taxon>
        <taxon>Tetrapyrgos</taxon>
    </lineage>
</organism>
<feature type="compositionally biased region" description="Low complexity" evidence="1">
    <location>
        <begin position="153"/>
        <end position="163"/>
    </location>
</feature>
<dbReference type="Proteomes" id="UP000559256">
    <property type="component" value="Unassembled WGS sequence"/>
</dbReference>
<feature type="region of interest" description="Disordered" evidence="1">
    <location>
        <begin position="153"/>
        <end position="173"/>
    </location>
</feature>
<comment type="caution">
    <text evidence="2">The sequence shown here is derived from an EMBL/GenBank/DDBJ whole genome shotgun (WGS) entry which is preliminary data.</text>
</comment>
<keyword evidence="3" id="KW-1185">Reference proteome</keyword>
<protein>
    <submittedName>
        <fullName evidence="2">Uncharacterized protein</fullName>
    </submittedName>
</protein>
<dbReference type="EMBL" id="JAACJM010000132">
    <property type="protein sequence ID" value="KAF5343864.1"/>
    <property type="molecule type" value="Genomic_DNA"/>
</dbReference>
<reference evidence="2 3" key="1">
    <citation type="journal article" date="2020" name="ISME J.">
        <title>Uncovering the hidden diversity of litter-decomposition mechanisms in mushroom-forming fungi.</title>
        <authorList>
            <person name="Floudas D."/>
            <person name="Bentzer J."/>
            <person name="Ahren D."/>
            <person name="Johansson T."/>
            <person name="Persson P."/>
            <person name="Tunlid A."/>
        </authorList>
    </citation>
    <scope>NUCLEOTIDE SEQUENCE [LARGE SCALE GENOMIC DNA]</scope>
    <source>
        <strain evidence="2 3">CBS 291.85</strain>
    </source>
</reference>
<evidence type="ECO:0000256" key="1">
    <source>
        <dbReference type="SAM" id="MobiDB-lite"/>
    </source>
</evidence>
<gene>
    <name evidence="2" type="ORF">D9758_015881</name>
</gene>
<dbReference type="AlphaFoldDB" id="A0A8H5CLB8"/>
<sequence length="341" mass="37762">MFFAGSQGYRPSAILLNFLPPPHQTPPYVPPLSDHSYIPPALPFRLTTAGVVVERDHDITLGRVFRSNAFREPSTLVSRALPTNSRLFSHSGGLLCAVRSLQVKRTSIHSSLTPPGSTVSTFPPLTLQPGSPILLGAFYSSILPTFRSFLTSSKTTPPSSKFSPPQPRSFDDHPPPCAVPIPSEAQNMVQHEWPLPRHQHLSTKAHEPCTNLSDFYAKQDDMRWRRPSCDGLRWWWYSSLASASVLPSRFDDIDHHDAPVVSEPVLRRMEVASSSNCKTEDIRYGAVSKPNGTILDSLLEFPGLRSALVVTLGDGMQYPFSLSSRFFFVSIHVNPQLSTSS</sequence>
<evidence type="ECO:0000313" key="3">
    <source>
        <dbReference type="Proteomes" id="UP000559256"/>
    </source>
</evidence>
<proteinExistence type="predicted"/>
<accession>A0A8H5CLB8</accession>